<keyword evidence="4 8" id="KW-0175">Coiled coil</keyword>
<dbReference type="Pfam" id="PF08953">
    <property type="entry name" value="DUF1899"/>
    <property type="match status" value="1"/>
</dbReference>
<evidence type="ECO:0000256" key="5">
    <source>
        <dbReference type="ARBA" id="ARBA00023203"/>
    </source>
</evidence>
<dbReference type="AlphaFoldDB" id="A0A267G1U2"/>
<dbReference type="FunFam" id="2.130.10.10:FF:000502">
    <property type="entry name" value="Coronin"/>
    <property type="match status" value="1"/>
</dbReference>
<dbReference type="InterPro" id="IPR015943">
    <property type="entry name" value="WD40/YVTN_repeat-like_dom_sf"/>
</dbReference>
<evidence type="ECO:0000313" key="12">
    <source>
        <dbReference type="Proteomes" id="UP000215902"/>
    </source>
</evidence>
<dbReference type="STRING" id="282301.A0A267G1U2"/>
<feature type="repeat" description="WD" evidence="6">
    <location>
        <begin position="80"/>
        <end position="114"/>
    </location>
</feature>
<evidence type="ECO:0000256" key="7">
    <source>
        <dbReference type="RuleBase" id="RU280818"/>
    </source>
</evidence>
<evidence type="ECO:0000259" key="10">
    <source>
        <dbReference type="SMART" id="SM01166"/>
    </source>
</evidence>
<dbReference type="GO" id="GO:0051015">
    <property type="term" value="F:actin filament binding"/>
    <property type="evidence" value="ECO:0007669"/>
    <property type="project" value="TreeGrafter"/>
</dbReference>
<evidence type="ECO:0000256" key="1">
    <source>
        <dbReference type="ARBA" id="ARBA00009482"/>
    </source>
</evidence>
<dbReference type="PANTHER" id="PTHR10856">
    <property type="entry name" value="CORONIN"/>
    <property type="match status" value="1"/>
</dbReference>
<evidence type="ECO:0000256" key="8">
    <source>
        <dbReference type="SAM" id="Coils"/>
    </source>
</evidence>
<dbReference type="Gene3D" id="2.130.10.10">
    <property type="entry name" value="YVTN repeat-like/Quinoprotein amine dehydrogenase"/>
    <property type="match status" value="1"/>
</dbReference>
<dbReference type="Proteomes" id="UP000215902">
    <property type="component" value="Unassembled WGS sequence"/>
</dbReference>
<dbReference type="InterPro" id="IPR036322">
    <property type="entry name" value="WD40_repeat_dom_sf"/>
</dbReference>
<keyword evidence="5" id="KW-0009">Actin-binding</keyword>
<evidence type="ECO:0000256" key="2">
    <source>
        <dbReference type="ARBA" id="ARBA00022574"/>
    </source>
</evidence>
<comment type="caution">
    <text evidence="11">The sequence shown here is derived from an EMBL/GenBank/DDBJ whole genome shotgun (WGS) entry which is preliminary data.</text>
</comment>
<dbReference type="InterPro" id="IPR001680">
    <property type="entry name" value="WD40_rpt"/>
</dbReference>
<sequence>DMAAFAGRFRQSKFKHVFGKGAKREFCYDNIRVTKSSWDSTFCAVNPKYIAIITDAAGGGAFMVLAHDQYGRVERDPPLVAGHKAAVLDVQWCPHDDEFIASASEDCTAKVWRILPESFSDGNLTESYRDLVAHNRRVGLVVWHPSAYMVLLTAGADNKVLIWNVEEEEVMKEIEFPDNVLSCSFNWVGSMFVCSCKDKVTRVVNARTGEFVAEEKLHEGTKPQQVLFLRDGRVFSTGFSRMSERQWGLWNGSTLEPIDKQELDNSNGVLFPFYDPDVNLLYLVGKGDSVIRYFEVTEDAPYVHFLNVFQSSEPQRGMGWMPKRGLDVSSCEISRLYKLHQKGLCEPISFTVPRKSELFQDDLYPDTCAESYALTAEEWLQGKDAEPVLSPVRPDAASAADIAAAKAKKRVPEKRPKKSAASAAADKGDRADVPANHLLANSNSSDSTAAATVAADPADTSALESRVADLEATVQNLTSLVESMRDSMAQLTSECEQLRATRVG</sequence>
<proteinExistence type="inferred from homology"/>
<evidence type="ECO:0000256" key="9">
    <source>
        <dbReference type="SAM" id="MobiDB-lite"/>
    </source>
</evidence>
<reference evidence="11 12" key="1">
    <citation type="submission" date="2017-06" db="EMBL/GenBank/DDBJ databases">
        <title>A platform for efficient transgenesis in Macrostomum lignano, a flatworm model organism for stem cell research.</title>
        <authorList>
            <person name="Berezikov E."/>
        </authorList>
    </citation>
    <scope>NUCLEOTIDE SEQUENCE [LARGE SCALE GENOMIC DNA]</scope>
    <source>
        <strain evidence="11">DV1</strain>
        <tissue evidence="11">Whole organism</tissue>
    </source>
</reference>
<organism evidence="11 12">
    <name type="scientific">Macrostomum lignano</name>
    <dbReference type="NCBI Taxonomy" id="282301"/>
    <lineage>
        <taxon>Eukaryota</taxon>
        <taxon>Metazoa</taxon>
        <taxon>Spiralia</taxon>
        <taxon>Lophotrochozoa</taxon>
        <taxon>Platyhelminthes</taxon>
        <taxon>Rhabditophora</taxon>
        <taxon>Macrostomorpha</taxon>
        <taxon>Macrostomida</taxon>
        <taxon>Macrostomidae</taxon>
        <taxon>Macrostomum</taxon>
    </lineage>
</organism>
<dbReference type="InterPro" id="IPR015048">
    <property type="entry name" value="DUF1899"/>
</dbReference>
<keyword evidence="2 6" id="KW-0853">WD repeat</keyword>
<feature type="compositionally biased region" description="Basic residues" evidence="9">
    <location>
        <begin position="406"/>
        <end position="418"/>
    </location>
</feature>
<dbReference type="SMART" id="SM01166">
    <property type="entry name" value="DUF1899"/>
    <property type="match status" value="1"/>
</dbReference>
<feature type="domain" description="DUF1899" evidence="10">
    <location>
        <begin position="8"/>
        <end position="71"/>
    </location>
</feature>
<dbReference type="PROSITE" id="PS00678">
    <property type="entry name" value="WD_REPEATS_1"/>
    <property type="match status" value="1"/>
</dbReference>
<protein>
    <recommendedName>
        <fullName evidence="7">Coronin</fullName>
    </recommendedName>
</protein>
<dbReference type="PROSITE" id="PS50082">
    <property type="entry name" value="WD_REPEATS_2"/>
    <property type="match status" value="2"/>
</dbReference>
<feature type="non-terminal residue" evidence="11">
    <location>
        <position position="1"/>
    </location>
</feature>
<name>A0A267G1U2_9PLAT</name>
<evidence type="ECO:0000256" key="3">
    <source>
        <dbReference type="ARBA" id="ARBA00022737"/>
    </source>
</evidence>
<dbReference type="GO" id="GO:0007015">
    <property type="term" value="P:actin filament organization"/>
    <property type="evidence" value="ECO:0007669"/>
    <property type="project" value="TreeGrafter"/>
</dbReference>
<keyword evidence="12" id="KW-1185">Reference proteome</keyword>
<dbReference type="PANTHER" id="PTHR10856:SF0">
    <property type="entry name" value="CORONIN"/>
    <property type="match status" value="1"/>
</dbReference>
<dbReference type="Pfam" id="PF00400">
    <property type="entry name" value="WD40"/>
    <property type="match status" value="2"/>
</dbReference>
<evidence type="ECO:0000256" key="6">
    <source>
        <dbReference type="PROSITE-ProRule" id="PRU00221"/>
    </source>
</evidence>
<dbReference type="SMART" id="SM00320">
    <property type="entry name" value="WD40"/>
    <property type="match status" value="3"/>
</dbReference>
<feature type="repeat" description="WD" evidence="6">
    <location>
        <begin position="131"/>
        <end position="173"/>
    </location>
</feature>
<accession>A0A267G1U2</accession>
<dbReference type="SMART" id="SM01167">
    <property type="entry name" value="DUF1900"/>
    <property type="match status" value="1"/>
</dbReference>
<dbReference type="SUPFAM" id="SSF50978">
    <property type="entry name" value="WD40 repeat-like"/>
    <property type="match status" value="1"/>
</dbReference>
<gene>
    <name evidence="11" type="ORF">BOX15_Mlig007859g1</name>
</gene>
<evidence type="ECO:0000313" key="11">
    <source>
        <dbReference type="EMBL" id="PAA79414.1"/>
    </source>
</evidence>
<keyword evidence="3 7" id="KW-0677">Repeat</keyword>
<feature type="coiled-coil region" evidence="8">
    <location>
        <begin position="460"/>
        <end position="501"/>
    </location>
</feature>
<dbReference type="PROSITE" id="PS50294">
    <property type="entry name" value="WD_REPEATS_REGION"/>
    <property type="match status" value="2"/>
</dbReference>
<dbReference type="Pfam" id="PF16300">
    <property type="entry name" value="WD40_4"/>
    <property type="match status" value="1"/>
</dbReference>
<evidence type="ECO:0000256" key="4">
    <source>
        <dbReference type="ARBA" id="ARBA00023054"/>
    </source>
</evidence>
<dbReference type="OrthoDB" id="1850764at2759"/>
<feature type="region of interest" description="Disordered" evidence="9">
    <location>
        <begin position="400"/>
        <end position="432"/>
    </location>
</feature>
<comment type="similarity">
    <text evidence="1 7">Belongs to the WD repeat coronin family.</text>
</comment>
<dbReference type="InterPro" id="IPR019775">
    <property type="entry name" value="WD40_repeat_CS"/>
</dbReference>
<dbReference type="InterPro" id="IPR015505">
    <property type="entry name" value="Coronin"/>
</dbReference>
<dbReference type="EMBL" id="NIVC01000636">
    <property type="protein sequence ID" value="PAA79414.1"/>
    <property type="molecule type" value="Genomic_DNA"/>
</dbReference>